<name>A0A543NNB2_9ACTN</name>
<evidence type="ECO:0000256" key="1">
    <source>
        <dbReference type="SAM" id="MobiDB-lite"/>
    </source>
</evidence>
<organism evidence="3 4">
    <name type="scientific">Haloactinospora alba</name>
    <dbReference type="NCBI Taxonomy" id="405555"/>
    <lineage>
        <taxon>Bacteria</taxon>
        <taxon>Bacillati</taxon>
        <taxon>Actinomycetota</taxon>
        <taxon>Actinomycetes</taxon>
        <taxon>Streptosporangiales</taxon>
        <taxon>Nocardiopsidaceae</taxon>
        <taxon>Haloactinospora</taxon>
    </lineage>
</organism>
<evidence type="ECO:0000313" key="3">
    <source>
        <dbReference type="EMBL" id="TQN33315.1"/>
    </source>
</evidence>
<keyword evidence="4" id="KW-1185">Reference proteome</keyword>
<sequence length="223" mass="23806">MGTWTWSGMVAGALVVGLVVGWFGPGAYTVRQLDEGAGKGSVRGRSGGDGEKGGGESGFETLEVGDSADVRDAYIRDSYSHRYELTVDDVRYYEEVTGTAHDYGKGPVFVTEPAEHLFAAVDLTITNTGSEPLELLPLGRYADADGELVDGERVRESVPGDIDSVLPEDVGSEAPGEHVMSEADEIPPEATTQVVGLAVVAEPDGYLYSPDNSTWRIHLPDRE</sequence>
<comment type="caution">
    <text evidence="3">The sequence shown here is derived from an EMBL/GenBank/DDBJ whole genome shotgun (WGS) entry which is preliminary data.</text>
</comment>
<feature type="region of interest" description="Disordered" evidence="1">
    <location>
        <begin position="37"/>
        <end position="62"/>
    </location>
</feature>
<dbReference type="Proteomes" id="UP000317422">
    <property type="component" value="Unassembled WGS sequence"/>
</dbReference>
<evidence type="ECO:0008006" key="5">
    <source>
        <dbReference type="Google" id="ProtNLM"/>
    </source>
</evidence>
<evidence type="ECO:0000313" key="4">
    <source>
        <dbReference type="Proteomes" id="UP000317422"/>
    </source>
</evidence>
<keyword evidence="2" id="KW-0812">Transmembrane</keyword>
<dbReference type="AlphaFoldDB" id="A0A543NNB2"/>
<evidence type="ECO:0000256" key="2">
    <source>
        <dbReference type="SAM" id="Phobius"/>
    </source>
</evidence>
<dbReference type="EMBL" id="VFQC01000001">
    <property type="protein sequence ID" value="TQN33315.1"/>
    <property type="molecule type" value="Genomic_DNA"/>
</dbReference>
<gene>
    <name evidence="3" type="ORF">FHX37_3329</name>
</gene>
<proteinExistence type="predicted"/>
<feature type="transmembrane region" description="Helical" evidence="2">
    <location>
        <begin position="6"/>
        <end position="24"/>
    </location>
</feature>
<accession>A0A543NNB2</accession>
<dbReference type="RefSeq" id="WP_141924692.1">
    <property type="nucleotide sequence ID" value="NZ_VFQC01000001.1"/>
</dbReference>
<reference evidence="3 4" key="1">
    <citation type="submission" date="2019-06" db="EMBL/GenBank/DDBJ databases">
        <title>Sequencing the genomes of 1000 actinobacteria strains.</title>
        <authorList>
            <person name="Klenk H.-P."/>
        </authorList>
    </citation>
    <scope>NUCLEOTIDE SEQUENCE [LARGE SCALE GENOMIC DNA]</scope>
    <source>
        <strain evidence="3 4">DSM 45015</strain>
    </source>
</reference>
<keyword evidence="2" id="KW-1133">Transmembrane helix</keyword>
<keyword evidence="2" id="KW-0472">Membrane</keyword>
<protein>
    <recommendedName>
        <fullName evidence="5">DUF4352 domain-containing protein</fullName>
    </recommendedName>
</protein>